<dbReference type="AlphaFoldDB" id="A0AAW8NR14"/>
<keyword evidence="1" id="KW-0732">Signal</keyword>
<feature type="domain" description="Peptidase C39" evidence="2">
    <location>
        <begin position="51"/>
        <end position="182"/>
    </location>
</feature>
<feature type="signal peptide" evidence="1">
    <location>
        <begin position="1"/>
        <end position="18"/>
    </location>
</feature>
<sequence>MKHSLIFLITFLSFNTFAADIMLTGMIPGMGNYNKNIQSIREQKFEYVVQQRTDFSCGAASLASVLKYGYGKDSITEEEVLLGMLKVADIEVVQQQGFSLLDMKHYLNSQNMRGRGYRVSIKELQQLKIPAIVLLNDDGYSHFVVLRRFTGEQVYLGDPALGNRILSYDEFTDKWNDIVFVVIGNQYIKDNPLLHPRAQLTYKMLDPMQPLSDAELLEFGFEYADML</sequence>
<evidence type="ECO:0000259" key="2">
    <source>
        <dbReference type="PROSITE" id="PS50990"/>
    </source>
</evidence>
<name>A0AAW8NR14_9GAMM</name>
<keyword evidence="6" id="KW-1185">Reference proteome</keyword>
<dbReference type="EMBL" id="JAPMLD010000001">
    <property type="protein sequence ID" value="MDW4823279.1"/>
    <property type="molecule type" value="Genomic_DNA"/>
</dbReference>
<feature type="chain" id="PRO_5043353468" evidence="1">
    <location>
        <begin position="19"/>
        <end position="227"/>
    </location>
</feature>
<evidence type="ECO:0000313" key="5">
    <source>
        <dbReference type="Proteomes" id="UP001259340"/>
    </source>
</evidence>
<gene>
    <name evidence="3" type="ORF">OS133_16345</name>
    <name evidence="4" type="ORF">OS134_04210</name>
</gene>
<comment type="caution">
    <text evidence="3">The sequence shown here is derived from an EMBL/GenBank/DDBJ whole genome shotgun (WGS) entry which is preliminary data.</text>
</comment>
<accession>A0AAW8NR14</accession>
<reference evidence="3" key="2">
    <citation type="submission" date="2022-11" db="EMBL/GenBank/DDBJ databases">
        <title>Prophages regulate Shewanella fidelis motility and biofilm formation: implications for gut colonization dynamics in Ciona robusta.</title>
        <authorList>
            <person name="Natarajan O."/>
            <person name="Gibboney S.L."/>
            <person name="Young M.N."/>
            <person name="Lim S.J."/>
            <person name="Pluta N."/>
            <person name="Atkinson C.G.F."/>
            <person name="Leigh B.A."/>
            <person name="Liberti A."/>
            <person name="Kees E."/>
            <person name="Breitbart M."/>
            <person name="Gralnick J."/>
            <person name="Dishaw L.J."/>
        </authorList>
    </citation>
    <scope>NUCLEOTIDE SEQUENCE</scope>
    <source>
        <strain evidence="3">3313</strain>
    </source>
</reference>
<evidence type="ECO:0000313" key="4">
    <source>
        <dbReference type="EMBL" id="MDW4823279.1"/>
    </source>
</evidence>
<dbReference type="Pfam" id="PF03412">
    <property type="entry name" value="Peptidase_C39"/>
    <property type="match status" value="1"/>
</dbReference>
<dbReference type="PROSITE" id="PS50990">
    <property type="entry name" value="PEPTIDASE_C39"/>
    <property type="match status" value="1"/>
</dbReference>
<dbReference type="CDD" id="cd02423">
    <property type="entry name" value="Peptidase_C39G"/>
    <property type="match status" value="1"/>
</dbReference>
<evidence type="ECO:0000313" key="6">
    <source>
        <dbReference type="Proteomes" id="UP001271263"/>
    </source>
</evidence>
<dbReference type="EMBL" id="JAPMLE010000001">
    <property type="protein sequence ID" value="MDR8525196.1"/>
    <property type="molecule type" value="Genomic_DNA"/>
</dbReference>
<organism evidence="3 5">
    <name type="scientific">Shewanella fidelis</name>
    <dbReference type="NCBI Taxonomy" id="173509"/>
    <lineage>
        <taxon>Bacteria</taxon>
        <taxon>Pseudomonadati</taxon>
        <taxon>Pseudomonadota</taxon>
        <taxon>Gammaproteobacteria</taxon>
        <taxon>Alteromonadales</taxon>
        <taxon>Shewanellaceae</taxon>
        <taxon>Shewanella</taxon>
    </lineage>
</organism>
<protein>
    <submittedName>
        <fullName evidence="3">C39 family peptidase</fullName>
    </submittedName>
</protein>
<dbReference type="GO" id="GO:0016020">
    <property type="term" value="C:membrane"/>
    <property type="evidence" value="ECO:0007669"/>
    <property type="project" value="InterPro"/>
</dbReference>
<dbReference type="Proteomes" id="UP001259340">
    <property type="component" value="Unassembled WGS sequence"/>
</dbReference>
<dbReference type="GO" id="GO:0008233">
    <property type="term" value="F:peptidase activity"/>
    <property type="evidence" value="ECO:0007669"/>
    <property type="project" value="InterPro"/>
</dbReference>
<evidence type="ECO:0000313" key="3">
    <source>
        <dbReference type="EMBL" id="MDR8525196.1"/>
    </source>
</evidence>
<dbReference type="InterPro" id="IPR005074">
    <property type="entry name" value="Peptidase_C39"/>
</dbReference>
<dbReference type="GO" id="GO:0006508">
    <property type="term" value="P:proteolysis"/>
    <property type="evidence" value="ECO:0007669"/>
    <property type="project" value="InterPro"/>
</dbReference>
<evidence type="ECO:0000256" key="1">
    <source>
        <dbReference type="SAM" id="SignalP"/>
    </source>
</evidence>
<dbReference type="Proteomes" id="UP001271263">
    <property type="component" value="Unassembled WGS sequence"/>
</dbReference>
<dbReference type="Gene3D" id="3.90.70.10">
    <property type="entry name" value="Cysteine proteinases"/>
    <property type="match status" value="1"/>
</dbReference>
<dbReference type="GO" id="GO:0005524">
    <property type="term" value="F:ATP binding"/>
    <property type="evidence" value="ECO:0007669"/>
    <property type="project" value="InterPro"/>
</dbReference>
<reference evidence="4 6" key="1">
    <citation type="journal article" date="2022" name="bioRxiv">
        <title>Prophages regulate Shewanella fidelis 3313 motility and biofilm formation: implications for gut colonization dynamics in Ciona robusta.</title>
        <authorList>
            <person name="Natarajan O."/>
            <person name="Gibboney S.L."/>
            <person name="Young M.N."/>
            <person name="Lim S.J."/>
            <person name="Pluta N."/>
            <person name="Atkinson C.G."/>
            <person name="Leigh B.A."/>
            <person name="Liberti A."/>
            <person name="Kees E.D."/>
            <person name="Breitbart M."/>
            <person name="Gralnick J.A."/>
            <person name="Dishaw L.J."/>
        </authorList>
    </citation>
    <scope>NUCLEOTIDE SEQUENCE [LARGE SCALE GENOMIC DNA]</scope>
    <source>
        <strain evidence="4 6">JG4066</strain>
    </source>
</reference>
<dbReference type="RefSeq" id="WP_310655453.1">
    <property type="nucleotide sequence ID" value="NZ_JAPMLA010000002.1"/>
</dbReference>
<proteinExistence type="predicted"/>